<sequence length="151" mass="17149">MINVLKRFFSGTAGGGGSVHPDSEQDVIVAVCALFLEMGRIDGTFSEAETNQVVSILTQKYGLASQDVDDLIKEADRALEESVDLWQFARVINENFSNERKEKLIERLWQVVYVDGRMDQHERYLMNKLSHLLRLSHQQLIDAKMKVLHGG</sequence>
<dbReference type="Pfam" id="PF05099">
    <property type="entry name" value="TerB"/>
    <property type="match status" value="1"/>
</dbReference>
<dbReference type="SUPFAM" id="SSF158682">
    <property type="entry name" value="TerB-like"/>
    <property type="match status" value="1"/>
</dbReference>
<keyword evidence="3" id="KW-1185">Reference proteome</keyword>
<protein>
    <recommendedName>
        <fullName evidence="1">Co-chaperone DjlA N-terminal domain-containing protein</fullName>
    </recommendedName>
</protein>
<feature type="domain" description="Co-chaperone DjlA N-terminal" evidence="1">
    <location>
        <begin position="30"/>
        <end position="144"/>
    </location>
</feature>
<dbReference type="CDD" id="cd07313">
    <property type="entry name" value="terB_like_2"/>
    <property type="match status" value="1"/>
</dbReference>
<proteinExistence type="predicted"/>
<organism evidence="2 3">
    <name type="scientific">Desulfosarcina ovata subsp. ovata</name>
    <dbReference type="NCBI Taxonomy" id="2752305"/>
    <lineage>
        <taxon>Bacteria</taxon>
        <taxon>Pseudomonadati</taxon>
        <taxon>Thermodesulfobacteriota</taxon>
        <taxon>Desulfobacteria</taxon>
        <taxon>Desulfobacterales</taxon>
        <taxon>Desulfosarcinaceae</taxon>
        <taxon>Desulfosarcina</taxon>
    </lineage>
</organism>
<dbReference type="InterPro" id="IPR007791">
    <property type="entry name" value="DjlA_N"/>
</dbReference>
<evidence type="ECO:0000313" key="2">
    <source>
        <dbReference type="EMBL" id="BBO87099.1"/>
    </source>
</evidence>
<dbReference type="EMBL" id="AP021879">
    <property type="protein sequence ID" value="BBO87099.1"/>
    <property type="molecule type" value="Genomic_DNA"/>
</dbReference>
<evidence type="ECO:0000259" key="1">
    <source>
        <dbReference type="Pfam" id="PF05099"/>
    </source>
</evidence>
<dbReference type="Proteomes" id="UP000422108">
    <property type="component" value="Chromosome"/>
</dbReference>
<reference evidence="2 3" key="1">
    <citation type="submission" date="2019-11" db="EMBL/GenBank/DDBJ databases">
        <title>Comparative genomics of hydrocarbon-degrading Desulfosarcina strains.</title>
        <authorList>
            <person name="Watanabe M."/>
            <person name="Kojima H."/>
            <person name="Fukui M."/>
        </authorList>
    </citation>
    <scope>NUCLEOTIDE SEQUENCE [LARGE SCALE GENOMIC DNA]</scope>
    <source>
        <strain evidence="3">oXyS1</strain>
    </source>
</reference>
<gene>
    <name evidence="2" type="ORF">DSCOOX_02790</name>
</gene>
<name>A0A5K8A3G8_9BACT</name>
<accession>A0A5K8A3G8</accession>
<evidence type="ECO:0000313" key="3">
    <source>
        <dbReference type="Proteomes" id="UP000422108"/>
    </source>
</evidence>
<dbReference type="AlphaFoldDB" id="A0A5K8A3G8"/>
<dbReference type="InterPro" id="IPR029024">
    <property type="entry name" value="TerB-like"/>
</dbReference>
<dbReference type="Gene3D" id="1.10.3680.10">
    <property type="entry name" value="TerB-like"/>
    <property type="match status" value="1"/>
</dbReference>
<dbReference type="RefSeq" id="WP_162458725.1">
    <property type="nucleotide sequence ID" value="NZ_AP021879.1"/>
</dbReference>